<evidence type="ECO:0000313" key="1">
    <source>
        <dbReference type="EMBL" id="RLK60369.1"/>
    </source>
</evidence>
<proteinExistence type="predicted"/>
<protein>
    <submittedName>
        <fullName evidence="1">Uncharacterized protein</fullName>
    </submittedName>
</protein>
<evidence type="ECO:0000313" key="2">
    <source>
        <dbReference type="Proteomes" id="UP000282454"/>
    </source>
</evidence>
<sequence>MGRPCPTRLPAWVITKVAGSAPLIPWGDAFAADYSFSMACEPAKRGVLVPLITDPECRSGSLDDAPTECG</sequence>
<organism evidence="1 2">
    <name type="scientific">Actinokineospora cianjurensis</name>
    <dbReference type="NCBI Taxonomy" id="585224"/>
    <lineage>
        <taxon>Bacteria</taxon>
        <taxon>Bacillati</taxon>
        <taxon>Actinomycetota</taxon>
        <taxon>Actinomycetes</taxon>
        <taxon>Pseudonocardiales</taxon>
        <taxon>Pseudonocardiaceae</taxon>
        <taxon>Actinokineospora</taxon>
    </lineage>
</organism>
<name>A0A421B7S1_9PSEU</name>
<gene>
    <name evidence="1" type="ORF">CLV68_0872</name>
</gene>
<comment type="caution">
    <text evidence="1">The sequence shown here is derived from an EMBL/GenBank/DDBJ whole genome shotgun (WGS) entry which is preliminary data.</text>
</comment>
<reference evidence="1 2" key="1">
    <citation type="submission" date="2018-10" db="EMBL/GenBank/DDBJ databases">
        <title>Genomic Encyclopedia of Archaeal and Bacterial Type Strains, Phase II (KMG-II): from individual species to whole genera.</title>
        <authorList>
            <person name="Goeker M."/>
        </authorList>
    </citation>
    <scope>NUCLEOTIDE SEQUENCE [LARGE SCALE GENOMIC DNA]</scope>
    <source>
        <strain evidence="1 2">DSM 45657</strain>
    </source>
</reference>
<dbReference type="Proteomes" id="UP000282454">
    <property type="component" value="Unassembled WGS sequence"/>
</dbReference>
<dbReference type="EMBL" id="RCDD01000001">
    <property type="protein sequence ID" value="RLK60369.1"/>
    <property type="molecule type" value="Genomic_DNA"/>
</dbReference>
<dbReference type="AlphaFoldDB" id="A0A421B7S1"/>
<keyword evidence="2" id="KW-1185">Reference proteome</keyword>
<accession>A0A421B7S1</accession>